<dbReference type="AlphaFoldDB" id="A0A0C3D3P8"/>
<reference evidence="3" key="2">
    <citation type="submission" date="2015-01" db="EMBL/GenBank/DDBJ databases">
        <title>Evolutionary Origins and Diversification of the Mycorrhizal Mutualists.</title>
        <authorList>
            <consortium name="DOE Joint Genome Institute"/>
            <consortium name="Mycorrhizal Genomics Consortium"/>
            <person name="Kohler A."/>
            <person name="Kuo A."/>
            <person name="Nagy L.G."/>
            <person name="Floudas D."/>
            <person name="Copeland A."/>
            <person name="Barry K.W."/>
            <person name="Cichocki N."/>
            <person name="Veneault-Fourrey C."/>
            <person name="LaButti K."/>
            <person name="Lindquist E.A."/>
            <person name="Lipzen A."/>
            <person name="Lundell T."/>
            <person name="Morin E."/>
            <person name="Murat C."/>
            <person name="Riley R."/>
            <person name="Ohm R."/>
            <person name="Sun H."/>
            <person name="Tunlid A."/>
            <person name="Henrissat B."/>
            <person name="Grigoriev I.V."/>
            <person name="Hibbett D.S."/>
            <person name="Martin F."/>
        </authorList>
    </citation>
    <scope>NUCLEOTIDE SEQUENCE [LARGE SCALE GENOMIC DNA]</scope>
    <source>
        <strain evidence="3">Zn</strain>
    </source>
</reference>
<feature type="transmembrane region" description="Helical" evidence="1">
    <location>
        <begin position="142"/>
        <end position="159"/>
    </location>
</feature>
<dbReference type="Proteomes" id="UP000054321">
    <property type="component" value="Unassembled WGS sequence"/>
</dbReference>
<name>A0A0C3D3P8_OIDMZ</name>
<keyword evidence="3" id="KW-1185">Reference proteome</keyword>
<feature type="transmembrane region" description="Helical" evidence="1">
    <location>
        <begin position="104"/>
        <end position="122"/>
    </location>
</feature>
<proteinExistence type="predicted"/>
<sequence>MSEQVGDGSPTVRDDIPFPIKPRKKAAILIAIILLSIIQIIFGAISLPFVYRHSGYGRRGAWTRPWNQDGVPGNAVFNGVLSLVVFGGNSVSELHPRHRCYSRTWTMIGAGLLLWLNVVSLLTDAFRFAWHFLSFGQEDRDAYWLGVWTVCIIIVVAANV</sequence>
<evidence type="ECO:0000313" key="2">
    <source>
        <dbReference type="EMBL" id="KIM96547.1"/>
    </source>
</evidence>
<feature type="transmembrane region" description="Helical" evidence="1">
    <location>
        <begin position="71"/>
        <end position="92"/>
    </location>
</feature>
<organism evidence="2 3">
    <name type="scientific">Oidiodendron maius (strain Zn)</name>
    <dbReference type="NCBI Taxonomy" id="913774"/>
    <lineage>
        <taxon>Eukaryota</taxon>
        <taxon>Fungi</taxon>
        <taxon>Dikarya</taxon>
        <taxon>Ascomycota</taxon>
        <taxon>Pezizomycotina</taxon>
        <taxon>Leotiomycetes</taxon>
        <taxon>Leotiomycetes incertae sedis</taxon>
        <taxon>Myxotrichaceae</taxon>
        <taxon>Oidiodendron</taxon>
    </lineage>
</organism>
<keyword evidence="1" id="KW-1133">Transmembrane helix</keyword>
<accession>A0A0C3D3P8</accession>
<feature type="transmembrane region" description="Helical" evidence="1">
    <location>
        <begin position="26"/>
        <end position="51"/>
    </location>
</feature>
<gene>
    <name evidence="2" type="ORF">OIDMADRAFT_148365</name>
</gene>
<keyword evidence="1" id="KW-0812">Transmembrane</keyword>
<evidence type="ECO:0000256" key="1">
    <source>
        <dbReference type="SAM" id="Phobius"/>
    </source>
</evidence>
<evidence type="ECO:0000313" key="3">
    <source>
        <dbReference type="Proteomes" id="UP000054321"/>
    </source>
</evidence>
<reference evidence="2 3" key="1">
    <citation type="submission" date="2014-04" db="EMBL/GenBank/DDBJ databases">
        <authorList>
            <consortium name="DOE Joint Genome Institute"/>
            <person name="Kuo A."/>
            <person name="Martino E."/>
            <person name="Perotto S."/>
            <person name="Kohler A."/>
            <person name="Nagy L.G."/>
            <person name="Floudas D."/>
            <person name="Copeland A."/>
            <person name="Barry K.W."/>
            <person name="Cichocki N."/>
            <person name="Veneault-Fourrey C."/>
            <person name="LaButti K."/>
            <person name="Lindquist E.A."/>
            <person name="Lipzen A."/>
            <person name="Lundell T."/>
            <person name="Morin E."/>
            <person name="Murat C."/>
            <person name="Sun H."/>
            <person name="Tunlid A."/>
            <person name="Henrissat B."/>
            <person name="Grigoriev I.V."/>
            <person name="Hibbett D.S."/>
            <person name="Martin F."/>
            <person name="Nordberg H.P."/>
            <person name="Cantor M.N."/>
            <person name="Hua S.X."/>
        </authorList>
    </citation>
    <scope>NUCLEOTIDE SEQUENCE [LARGE SCALE GENOMIC DNA]</scope>
    <source>
        <strain evidence="2 3">Zn</strain>
    </source>
</reference>
<dbReference type="HOGENOM" id="CLU_1652688_0_0_1"/>
<keyword evidence="1" id="KW-0472">Membrane</keyword>
<dbReference type="EMBL" id="KN832884">
    <property type="protein sequence ID" value="KIM96547.1"/>
    <property type="molecule type" value="Genomic_DNA"/>
</dbReference>
<dbReference type="InParanoid" id="A0A0C3D3P8"/>
<protein>
    <submittedName>
        <fullName evidence="2">Uncharacterized protein</fullName>
    </submittedName>
</protein>
<dbReference type="OrthoDB" id="5085699at2759"/>